<evidence type="ECO:0000256" key="1">
    <source>
        <dbReference type="ARBA" id="ARBA00001231"/>
    </source>
</evidence>
<dbReference type="InterPro" id="IPR029018">
    <property type="entry name" value="Hex-like_dom2"/>
</dbReference>
<reference evidence="11 12" key="1">
    <citation type="journal article" date="2008" name="Int. J. Syst. Evol. Microbiol.">
        <title>Luteimonas marina sp. nov., isolated from seawater.</title>
        <authorList>
            <person name="Baik K.S."/>
            <person name="Park S.C."/>
            <person name="Kim M.S."/>
            <person name="Kim E.M."/>
            <person name="Park C."/>
            <person name="Chun J."/>
            <person name="Seong C.N."/>
        </authorList>
    </citation>
    <scope>NUCLEOTIDE SEQUENCE [LARGE SCALE GENOMIC DNA]</scope>
    <source>
        <strain evidence="11 12">FR1330</strain>
    </source>
</reference>
<evidence type="ECO:0000313" key="11">
    <source>
        <dbReference type="EMBL" id="TWT23551.1"/>
    </source>
</evidence>
<comment type="caution">
    <text evidence="11">The sequence shown here is derived from an EMBL/GenBank/DDBJ whole genome shotgun (WGS) entry which is preliminary data.</text>
</comment>
<proteinExistence type="inferred from homology"/>
<dbReference type="SUPFAM" id="SSF51445">
    <property type="entry name" value="(Trans)glycosidases"/>
    <property type="match status" value="1"/>
</dbReference>
<protein>
    <recommendedName>
        <fullName evidence="3">beta-N-acetylhexosaminidase</fullName>
        <ecNumber evidence="3">3.2.1.52</ecNumber>
    </recommendedName>
    <alternativeName>
        <fullName evidence="6">Beta-N-acetylhexosaminidase</fullName>
    </alternativeName>
    <alternativeName>
        <fullName evidence="7">N-acetyl-beta-glucosaminidase</fullName>
    </alternativeName>
</protein>
<evidence type="ECO:0000256" key="7">
    <source>
        <dbReference type="ARBA" id="ARBA00033000"/>
    </source>
</evidence>
<dbReference type="Gene3D" id="3.30.379.10">
    <property type="entry name" value="Chitobiase/beta-hexosaminidase domain 2-like"/>
    <property type="match status" value="1"/>
</dbReference>
<evidence type="ECO:0000256" key="2">
    <source>
        <dbReference type="ARBA" id="ARBA00006285"/>
    </source>
</evidence>
<dbReference type="InterPro" id="IPR025705">
    <property type="entry name" value="Beta_hexosaminidase_sua/sub"/>
</dbReference>
<dbReference type="GO" id="GO:0004563">
    <property type="term" value="F:beta-N-acetylhexosaminidase activity"/>
    <property type="evidence" value="ECO:0007669"/>
    <property type="project" value="UniProtKB-EC"/>
</dbReference>
<organism evidence="11 12">
    <name type="scientific">Luteimonas marina</name>
    <dbReference type="NCBI Taxonomy" id="488485"/>
    <lineage>
        <taxon>Bacteria</taxon>
        <taxon>Pseudomonadati</taxon>
        <taxon>Pseudomonadota</taxon>
        <taxon>Gammaproteobacteria</taxon>
        <taxon>Lysobacterales</taxon>
        <taxon>Lysobacteraceae</taxon>
        <taxon>Luteimonas</taxon>
    </lineage>
</organism>
<sequence>MEAVSDTTGTRDVLREHRSKAGAGGHFRALQGKCTSLSFPVRCMTSMNFKALLFGLLTVASIGCSESPAAAASVASAPAAHLVPVPQSAKTHPGELGLSAAVKLDVDAAAPNARRTLEEALAGLGIAIDDAAATRIRLQLTDDAALGEEGYRLVVADDVQLSARTDVGLLHAVQSLRQLLPAQAQQAYRLPRVEIVDAPAYRWRGLSLDVARSFLSVEYLEKTIDRMAFFKLNRLHLHLTDDQGWRIEIKRYPKLVEIGGASAVEGGRSGWYTQEQLKHLVAYAQARGITIVPEIDLPGHVQAALASYNELACDDVENLSPYSGLEVGFSVLCLDKPDVVYPFVRHVLEEVLAIFPSQEIHVGGDEIKHPLYADFVARAAAMVDEMGRTAIVWEEGSVADTKPDVLLQLWNDSYDIAAAVEKGHPLILSPCSYFYIDHGNYAGQPQTYDWCRKEGVPLARLYSFDPAPFRTAVGIEAALWTELVHTDEAADNRLWPRLAASAELAWSPAGQRSYEGFRQRMGALRTHLDAMGIRYHPEPDLGWADAETEAAAP</sequence>
<evidence type="ECO:0000256" key="5">
    <source>
        <dbReference type="ARBA" id="ARBA00023295"/>
    </source>
</evidence>
<feature type="active site" description="Proton donor" evidence="8">
    <location>
        <position position="366"/>
    </location>
</feature>
<evidence type="ECO:0000313" key="12">
    <source>
        <dbReference type="Proteomes" id="UP000319980"/>
    </source>
</evidence>
<dbReference type="AlphaFoldDB" id="A0A5C5UB36"/>
<dbReference type="PANTHER" id="PTHR22600">
    <property type="entry name" value="BETA-HEXOSAMINIDASE"/>
    <property type="match status" value="1"/>
</dbReference>
<dbReference type="GO" id="GO:0030203">
    <property type="term" value="P:glycosaminoglycan metabolic process"/>
    <property type="evidence" value="ECO:0007669"/>
    <property type="project" value="TreeGrafter"/>
</dbReference>
<dbReference type="InterPro" id="IPR015883">
    <property type="entry name" value="Glyco_hydro_20_cat"/>
</dbReference>
<feature type="domain" description="Glycoside hydrolase family 20 catalytic" evidence="9">
    <location>
        <begin position="201"/>
        <end position="370"/>
    </location>
</feature>
<keyword evidence="12" id="KW-1185">Reference proteome</keyword>
<comment type="catalytic activity">
    <reaction evidence="1">
        <text>Hydrolysis of terminal non-reducing N-acetyl-D-hexosamine residues in N-acetyl-beta-D-hexosaminides.</text>
        <dbReference type="EC" id="3.2.1.52"/>
    </reaction>
</comment>
<keyword evidence="5" id="KW-0326">Glycosidase</keyword>
<dbReference type="Pfam" id="PF02838">
    <property type="entry name" value="Glyco_hydro_20b"/>
    <property type="match status" value="1"/>
</dbReference>
<dbReference type="PANTHER" id="PTHR22600:SF57">
    <property type="entry name" value="BETA-N-ACETYLHEXOSAMINIDASE"/>
    <property type="match status" value="1"/>
</dbReference>
<dbReference type="Gene3D" id="3.20.20.80">
    <property type="entry name" value="Glycosidases"/>
    <property type="match status" value="1"/>
</dbReference>
<dbReference type="InterPro" id="IPR017853">
    <property type="entry name" value="GH"/>
</dbReference>
<evidence type="ECO:0000256" key="4">
    <source>
        <dbReference type="ARBA" id="ARBA00022801"/>
    </source>
</evidence>
<dbReference type="EC" id="3.2.1.52" evidence="3"/>
<dbReference type="Pfam" id="PF00728">
    <property type="entry name" value="Glyco_hydro_20"/>
    <property type="match status" value="1"/>
</dbReference>
<dbReference type="Proteomes" id="UP000319980">
    <property type="component" value="Unassembled WGS sequence"/>
</dbReference>
<dbReference type="PRINTS" id="PR00738">
    <property type="entry name" value="GLHYDRLASE20"/>
</dbReference>
<comment type="similarity">
    <text evidence="2">Belongs to the glycosyl hydrolase 20 family.</text>
</comment>
<dbReference type="SUPFAM" id="SSF55545">
    <property type="entry name" value="beta-N-acetylhexosaminidase-like domain"/>
    <property type="match status" value="1"/>
</dbReference>
<evidence type="ECO:0000256" key="6">
    <source>
        <dbReference type="ARBA" id="ARBA00030512"/>
    </source>
</evidence>
<dbReference type="InterPro" id="IPR015882">
    <property type="entry name" value="HEX_bac_N"/>
</dbReference>
<accession>A0A5C5UB36</accession>
<dbReference type="GO" id="GO:0016020">
    <property type="term" value="C:membrane"/>
    <property type="evidence" value="ECO:0007669"/>
    <property type="project" value="TreeGrafter"/>
</dbReference>
<gene>
    <name evidence="11" type="ORF">FQY83_02620</name>
</gene>
<evidence type="ECO:0000259" key="9">
    <source>
        <dbReference type="Pfam" id="PF00728"/>
    </source>
</evidence>
<keyword evidence="4 11" id="KW-0378">Hydrolase</keyword>
<dbReference type="EMBL" id="VOHK01000001">
    <property type="protein sequence ID" value="TWT23551.1"/>
    <property type="molecule type" value="Genomic_DNA"/>
</dbReference>
<name>A0A5C5UB36_9GAMM</name>
<evidence type="ECO:0000259" key="10">
    <source>
        <dbReference type="Pfam" id="PF02838"/>
    </source>
</evidence>
<evidence type="ECO:0000256" key="3">
    <source>
        <dbReference type="ARBA" id="ARBA00012663"/>
    </source>
</evidence>
<feature type="domain" description="Beta-hexosaminidase bacterial type N-terminal" evidence="10">
    <location>
        <begin position="81"/>
        <end position="198"/>
    </location>
</feature>
<evidence type="ECO:0000256" key="8">
    <source>
        <dbReference type="PIRSR" id="PIRSR625705-1"/>
    </source>
</evidence>
<dbReference type="GO" id="GO:0005975">
    <property type="term" value="P:carbohydrate metabolic process"/>
    <property type="evidence" value="ECO:0007669"/>
    <property type="project" value="InterPro"/>
</dbReference>